<keyword evidence="3 9" id="KW-0812">Transmembrane</keyword>
<dbReference type="AlphaFoldDB" id="C1BUB2"/>
<name>C1BUB2_LEPSM</name>
<evidence type="ECO:0000256" key="1">
    <source>
        <dbReference type="ARBA" id="ARBA00004374"/>
    </source>
</evidence>
<evidence type="ECO:0000256" key="4">
    <source>
        <dbReference type="ARBA" id="ARBA00022737"/>
    </source>
</evidence>
<dbReference type="PANTHER" id="PTHR10780">
    <property type="entry name" value="MITOCHONDRIAL CARRIER HOMOLOG"/>
    <property type="match status" value="1"/>
</dbReference>
<reference evidence="11" key="1">
    <citation type="submission" date="2009-06" db="EMBL/GenBank/DDBJ databases">
        <title>Lepeophtheirus salmonis ESTs and full-length cDNAs.</title>
        <authorList>
            <person name="Yasuike M."/>
            <person name="von Schalburg K."/>
            <person name="Cooper G."/>
            <person name="Leong J."/>
            <person name="Jones S.R.M."/>
            <person name="Koop B.F."/>
        </authorList>
    </citation>
    <scope>NUCLEOTIDE SEQUENCE</scope>
    <source>
        <strain evidence="11">Pacific form</strain>
        <tissue evidence="11">Whole</tissue>
    </source>
</reference>
<dbReference type="GO" id="GO:0005741">
    <property type="term" value="C:mitochondrial outer membrane"/>
    <property type="evidence" value="ECO:0007669"/>
    <property type="project" value="UniProtKB-SubCell"/>
</dbReference>
<evidence type="ECO:0000256" key="6">
    <source>
        <dbReference type="ARBA" id="ARBA00022989"/>
    </source>
</evidence>
<dbReference type="OrthoDB" id="10253709at2759"/>
<proteinExistence type="evidence at transcript level"/>
<keyword evidence="10" id="KW-0813">Transport</keyword>
<keyword evidence="6" id="KW-1133">Transmembrane helix</keyword>
<feature type="repeat" description="Solcar" evidence="9">
    <location>
        <begin position="156"/>
        <end position="243"/>
    </location>
</feature>
<dbReference type="PANTHER" id="PTHR10780:SF18">
    <property type="entry name" value="LD43650P"/>
    <property type="match status" value="1"/>
</dbReference>
<dbReference type="Gene3D" id="1.50.40.10">
    <property type="entry name" value="Mitochondrial carrier domain"/>
    <property type="match status" value="1"/>
</dbReference>
<dbReference type="Pfam" id="PF00153">
    <property type="entry name" value="Mito_carr"/>
    <property type="match status" value="2"/>
</dbReference>
<comment type="subcellular location">
    <subcellularLocation>
        <location evidence="1">Mitochondrion outer membrane</location>
        <topology evidence="1">Multi-pass membrane protein</topology>
    </subcellularLocation>
</comment>
<accession>C1BUB2</accession>
<evidence type="ECO:0000256" key="9">
    <source>
        <dbReference type="PROSITE-ProRule" id="PRU00282"/>
    </source>
</evidence>
<evidence type="ECO:0000256" key="10">
    <source>
        <dbReference type="RuleBase" id="RU000488"/>
    </source>
</evidence>
<dbReference type="EMBL" id="BT078191">
    <property type="protein sequence ID" value="ACO12615.1"/>
    <property type="molecule type" value="mRNA"/>
</dbReference>
<evidence type="ECO:0000256" key="8">
    <source>
        <dbReference type="ARBA" id="ARBA00023136"/>
    </source>
</evidence>
<sequence>MSSSECDSCPIPSSASYVLFGWDTKELAKTIATHPVKYVQTLIQIGHEPMPFRNSKTFFGRKPILVQPSLFEYIGHVRQKDGFLGLYRGLVPKLIELRICGIVSDQVKAYFDYDRYDNVADEDLSPSQLALKKKNREKKLRAEKDDDMLSNSELKLKYVDKATKECTERALEIVLTQPFHVITIRCMAQFIGGEEKYGIISSFKSLLEDNGIFGFWAGLIPRVIGEMLTIGLSTFITYIINKHVLKDKELRQYSPMIAHLASSSLFYPFHVVSHTMAVSGSGLFAGYPPNMPLYCSWLDCWNHLRNLGQLKRGSSLFFRYYNGPTVIIGEKAMPISATVSVTE</sequence>
<gene>
    <name evidence="11" type="primary">MTCH2</name>
</gene>
<keyword evidence="7" id="KW-0496">Mitochondrion</keyword>
<organism evidence="11">
    <name type="scientific">Lepeophtheirus salmonis</name>
    <name type="common">Salmon louse</name>
    <name type="synonym">Caligus salmonis</name>
    <dbReference type="NCBI Taxonomy" id="72036"/>
    <lineage>
        <taxon>Eukaryota</taxon>
        <taxon>Metazoa</taxon>
        <taxon>Ecdysozoa</taxon>
        <taxon>Arthropoda</taxon>
        <taxon>Crustacea</taxon>
        <taxon>Multicrustacea</taxon>
        <taxon>Hexanauplia</taxon>
        <taxon>Copepoda</taxon>
        <taxon>Siphonostomatoida</taxon>
        <taxon>Caligidae</taxon>
        <taxon>Lepeophtheirus</taxon>
    </lineage>
</organism>
<evidence type="ECO:0000256" key="2">
    <source>
        <dbReference type="ARBA" id="ARBA00006375"/>
    </source>
</evidence>
<keyword evidence="5" id="KW-1000">Mitochondrion outer membrane</keyword>
<keyword evidence="4" id="KW-0677">Repeat</keyword>
<dbReference type="InterPro" id="IPR023395">
    <property type="entry name" value="MCP_dom_sf"/>
</dbReference>
<evidence type="ECO:0000256" key="7">
    <source>
        <dbReference type="ARBA" id="ARBA00023128"/>
    </source>
</evidence>
<dbReference type="InterPro" id="IPR018108">
    <property type="entry name" value="MCP_transmembrane"/>
</dbReference>
<comment type="similarity">
    <text evidence="2 10">Belongs to the mitochondrial carrier (TC 2.A.29) family.</text>
</comment>
<evidence type="ECO:0000256" key="3">
    <source>
        <dbReference type="ARBA" id="ARBA00022692"/>
    </source>
</evidence>
<evidence type="ECO:0000313" key="11">
    <source>
        <dbReference type="EMBL" id="ACO12615.1"/>
    </source>
</evidence>
<dbReference type="PROSITE" id="PS50920">
    <property type="entry name" value="SOLCAR"/>
    <property type="match status" value="1"/>
</dbReference>
<evidence type="ECO:0000256" key="5">
    <source>
        <dbReference type="ARBA" id="ARBA00022787"/>
    </source>
</evidence>
<keyword evidence="8 9" id="KW-0472">Membrane</keyword>
<protein>
    <submittedName>
        <fullName evidence="11">Mitochondrial carrier homolog 2</fullName>
    </submittedName>
</protein>
<dbReference type="SUPFAM" id="SSF103506">
    <property type="entry name" value="Mitochondrial carrier"/>
    <property type="match status" value="1"/>
</dbReference>